<dbReference type="Proteomes" id="UP000035050">
    <property type="component" value="Chromosome"/>
</dbReference>
<dbReference type="InterPro" id="IPR036052">
    <property type="entry name" value="TrpB-like_PALP_sf"/>
</dbReference>
<dbReference type="KEGG" id="pox:MB84_30970"/>
<protein>
    <recommendedName>
        <fullName evidence="3">Tryptophan synthase beta chain-like PALP domain-containing protein</fullName>
    </recommendedName>
</protein>
<organism evidence="1 2">
    <name type="scientific">Pandoraea oxalativorans</name>
    <dbReference type="NCBI Taxonomy" id="573737"/>
    <lineage>
        <taxon>Bacteria</taxon>
        <taxon>Pseudomonadati</taxon>
        <taxon>Pseudomonadota</taxon>
        <taxon>Betaproteobacteria</taxon>
        <taxon>Burkholderiales</taxon>
        <taxon>Burkholderiaceae</taxon>
        <taxon>Pandoraea</taxon>
    </lineage>
</organism>
<name>A0A192B188_9BURK</name>
<keyword evidence="2" id="KW-1185">Reference proteome</keyword>
<dbReference type="SUPFAM" id="SSF53686">
    <property type="entry name" value="Tryptophan synthase beta subunit-like PLP-dependent enzymes"/>
    <property type="match status" value="1"/>
</dbReference>
<gene>
    <name evidence="1" type="ORF">MB84_30970</name>
</gene>
<reference evidence="1" key="1">
    <citation type="submission" date="2016-06" db="EMBL/GenBank/DDBJ databases">
        <title>Pandoraea oxalativorans DSM 23570 Genome Sequencing.</title>
        <authorList>
            <person name="Ee R."/>
            <person name="Lim Y.-L."/>
            <person name="Yong D."/>
            <person name="Yin W.-F."/>
            <person name="Chan K.-G."/>
        </authorList>
    </citation>
    <scope>NUCLEOTIDE SEQUENCE</scope>
    <source>
        <strain evidence="1">DSM 23570</strain>
    </source>
</reference>
<accession>A0A192B188</accession>
<evidence type="ECO:0000313" key="1">
    <source>
        <dbReference type="EMBL" id="ANJ87065.1"/>
    </source>
</evidence>
<evidence type="ECO:0008006" key="3">
    <source>
        <dbReference type="Google" id="ProtNLM"/>
    </source>
</evidence>
<dbReference type="EMBL" id="CP011253">
    <property type="protein sequence ID" value="ANJ87065.1"/>
    <property type="molecule type" value="Genomic_DNA"/>
</dbReference>
<dbReference type="Gene3D" id="3.40.50.1100">
    <property type="match status" value="1"/>
</dbReference>
<evidence type="ECO:0000313" key="2">
    <source>
        <dbReference type="Proteomes" id="UP000035050"/>
    </source>
</evidence>
<dbReference type="AlphaFoldDB" id="A0A192B188"/>
<sequence>MLMGNLDHLQFDEVHWVSAAVAHQHAHSLYVDHGLFKGPTSGAAYVVGAWAASNFPDKRVVTVLPDDGYRYVDTVYSSQWQRETGVMPPEIHR</sequence>
<proteinExistence type="predicted"/>